<dbReference type="GO" id="GO:0003677">
    <property type="term" value="F:DNA binding"/>
    <property type="evidence" value="ECO:0007669"/>
    <property type="project" value="UniProtKB-UniRule"/>
</dbReference>
<evidence type="ECO:0000256" key="2">
    <source>
        <dbReference type="PROSITE-ProRule" id="PRU00335"/>
    </source>
</evidence>
<keyword evidence="5" id="KW-1185">Reference proteome</keyword>
<keyword evidence="1 2" id="KW-0238">DNA-binding</keyword>
<feature type="domain" description="HTH tetR-type" evidence="3">
    <location>
        <begin position="1"/>
        <end position="54"/>
    </location>
</feature>
<organism evidence="4 5">
    <name type="scientific">Leucobacter soli</name>
    <dbReference type="NCBI Taxonomy" id="2812850"/>
    <lineage>
        <taxon>Bacteria</taxon>
        <taxon>Bacillati</taxon>
        <taxon>Actinomycetota</taxon>
        <taxon>Actinomycetes</taxon>
        <taxon>Micrococcales</taxon>
        <taxon>Microbacteriaceae</taxon>
        <taxon>Leucobacter</taxon>
    </lineage>
</organism>
<evidence type="ECO:0000313" key="4">
    <source>
        <dbReference type="EMBL" id="CAG7602935.1"/>
    </source>
</evidence>
<name>A0A916JWM5_9MICO</name>
<reference evidence="4" key="1">
    <citation type="submission" date="2021-06" db="EMBL/GenBank/DDBJ databases">
        <authorList>
            <person name="Criscuolo A."/>
        </authorList>
    </citation>
    <scope>NUCLEOTIDE SEQUENCE</scope>
    <source>
        <strain evidence="4">CIP111803</strain>
    </source>
</reference>
<dbReference type="PROSITE" id="PS50977">
    <property type="entry name" value="HTH_TETR_2"/>
    <property type="match status" value="1"/>
</dbReference>
<feature type="DNA-binding region" description="H-T-H motif" evidence="2">
    <location>
        <begin position="17"/>
        <end position="36"/>
    </location>
</feature>
<dbReference type="InterPro" id="IPR001647">
    <property type="entry name" value="HTH_TetR"/>
</dbReference>
<dbReference type="Pfam" id="PF00440">
    <property type="entry name" value="TetR_N"/>
    <property type="match status" value="1"/>
</dbReference>
<evidence type="ECO:0000313" key="5">
    <source>
        <dbReference type="Proteomes" id="UP000693892"/>
    </source>
</evidence>
<comment type="caution">
    <text evidence="4">The sequence shown here is derived from an EMBL/GenBank/DDBJ whole genome shotgun (WGS) entry which is preliminary data.</text>
</comment>
<evidence type="ECO:0000256" key="1">
    <source>
        <dbReference type="ARBA" id="ARBA00023125"/>
    </source>
</evidence>
<protein>
    <recommendedName>
        <fullName evidence="3">HTH tetR-type domain-containing protein</fullName>
    </recommendedName>
</protein>
<dbReference type="AlphaFoldDB" id="A0A916JWM5"/>
<accession>A0A916JWM5</accession>
<sequence length="162" mass="16290">MQAGIVEFGTRGYRGASTVAIAASAGVPQPHVYASFRTKRELFLACVERALTPLIRANSGDPDQAAGAHAAFDLAAVDTAAVASVAVDAAADAAVDAAASIDDETAALLFQAIAAVRDDEVGRDLAPQLDALRAGLGGVVFASTVARAAESAVARAARVSAR</sequence>
<gene>
    <name evidence="4" type="ORF">LEUCIP111803_00603</name>
</gene>
<proteinExistence type="predicted"/>
<dbReference type="Proteomes" id="UP000693892">
    <property type="component" value="Unassembled WGS sequence"/>
</dbReference>
<dbReference type="EMBL" id="CAJVAP010000005">
    <property type="protein sequence ID" value="CAG7602935.1"/>
    <property type="molecule type" value="Genomic_DNA"/>
</dbReference>
<evidence type="ECO:0000259" key="3">
    <source>
        <dbReference type="PROSITE" id="PS50977"/>
    </source>
</evidence>